<evidence type="ECO:0000313" key="1">
    <source>
        <dbReference type="EMBL" id="CUN26094.1"/>
    </source>
</evidence>
<dbReference type="GeneID" id="75161979"/>
<dbReference type="Pfam" id="PF08843">
    <property type="entry name" value="AbiEii"/>
    <property type="match status" value="1"/>
</dbReference>
<proteinExistence type="predicted"/>
<organism evidence="2 3">
    <name type="scientific">Roseburia inulinivorans</name>
    <dbReference type="NCBI Taxonomy" id="360807"/>
    <lineage>
        <taxon>Bacteria</taxon>
        <taxon>Bacillati</taxon>
        <taxon>Bacillota</taxon>
        <taxon>Clostridia</taxon>
        <taxon>Lachnospirales</taxon>
        <taxon>Lachnospiraceae</taxon>
        <taxon>Roseburia</taxon>
    </lineage>
</organism>
<evidence type="ECO:0000313" key="4">
    <source>
        <dbReference type="Proteomes" id="UP000095453"/>
    </source>
</evidence>
<reference evidence="3 4" key="1">
    <citation type="submission" date="2015-09" db="EMBL/GenBank/DDBJ databases">
        <authorList>
            <consortium name="Pathogen Informatics"/>
        </authorList>
    </citation>
    <scope>NUCLEOTIDE SEQUENCE [LARGE SCALE GENOMIC DNA]</scope>
    <source>
        <strain evidence="2 3">2789STDY5608835</strain>
        <strain evidence="1 4">2789STDY5608887</strain>
    </source>
</reference>
<dbReference type="RefSeq" id="WP_007890438.1">
    <property type="nucleotide sequence ID" value="NZ_CATYLF010000044.1"/>
</dbReference>
<accession>A0A174EV80</accession>
<dbReference type="AlphaFoldDB" id="A0A174EV80"/>
<keyword evidence="2" id="KW-0808">Transferase</keyword>
<dbReference type="Gene3D" id="3.10.450.620">
    <property type="entry name" value="JHP933, nucleotidyltransferase-like core domain"/>
    <property type="match status" value="1"/>
</dbReference>
<dbReference type="EMBL" id="CYXX01000028">
    <property type="protein sequence ID" value="CUN26094.1"/>
    <property type="molecule type" value="Genomic_DNA"/>
</dbReference>
<dbReference type="Proteomes" id="UP000095453">
    <property type="component" value="Unassembled WGS sequence"/>
</dbReference>
<dbReference type="Proteomes" id="UP000095395">
    <property type="component" value="Unassembled WGS sequence"/>
</dbReference>
<evidence type="ECO:0000313" key="3">
    <source>
        <dbReference type="Proteomes" id="UP000095395"/>
    </source>
</evidence>
<dbReference type="EMBL" id="CYYR01000028">
    <property type="protein sequence ID" value="CUO41664.1"/>
    <property type="molecule type" value="Genomic_DNA"/>
</dbReference>
<evidence type="ECO:0000313" key="2">
    <source>
        <dbReference type="EMBL" id="CUO41664.1"/>
    </source>
</evidence>
<dbReference type="GO" id="GO:0016740">
    <property type="term" value="F:transferase activity"/>
    <property type="evidence" value="ECO:0007669"/>
    <property type="project" value="UniProtKB-KW"/>
</dbReference>
<name>A0A174EV80_9FIRM</name>
<sequence>MSWYSEYRNEWKEIIEAVARECKRAELMVEKDTVQSMFLLELSKINLPFVFKGGTSLSKAYNLIDRFSEDIDLSMNRKPTQTERKASKEHIVEIAKSLGMELTNPDQIKSRYDYNMYVFSYDSLFSEKPMEIIVETSYYQTVYPAEKHEVGSFVGKFCKDNGISLPIPFEAATVIMNVQSLERTFIDKIFAICDYRIQNMQDRDSRHLYDICKLLPVIKMDLKLDELIDTVRKDRMHSKNNPSAQLEYNIPEMLKEIISSRFYEPDYRNVTQKLLYEDISYDYAIENGIAVVAESEVFLYKKK</sequence>
<dbReference type="InterPro" id="IPR014942">
    <property type="entry name" value="AbiEii"/>
</dbReference>
<gene>
    <name evidence="2" type="ORF">ERS852392_03097</name>
    <name evidence="1" type="ORF">ERS852444_02911</name>
</gene>
<protein>
    <submittedName>
        <fullName evidence="2">Nucleotidyl transferase of uncharacterized function (DUF1814)</fullName>
    </submittedName>
</protein>